<dbReference type="Pfam" id="PF12937">
    <property type="entry name" value="F-box-like"/>
    <property type="match status" value="1"/>
</dbReference>
<evidence type="ECO:0000313" key="3">
    <source>
        <dbReference type="Proteomes" id="UP001365542"/>
    </source>
</evidence>
<dbReference type="PROSITE" id="PS50181">
    <property type="entry name" value="FBOX"/>
    <property type="match status" value="1"/>
</dbReference>
<dbReference type="AlphaFoldDB" id="A0AAV9WSR2"/>
<name>A0AAV9WSR2_9PEZI</name>
<keyword evidence="3" id="KW-1185">Reference proteome</keyword>
<evidence type="ECO:0000259" key="1">
    <source>
        <dbReference type="PROSITE" id="PS50181"/>
    </source>
</evidence>
<sequence>MDTNGASAVANQADAKILVLPTEIQTHILSFLSFGSLVYASMTCKLWEEIATAVIPTERLKYRTEDYDTFHELAGSMEDGEMAIVYRVQGDDIRICRPIPSEEAFNDALGDFEDRCSEIPLIDITECKFLDDLVMGPRMRKKTIQWRWDMRSPKEEYHFAEYESTEVTPETTIRDFAKHMVQVFRWYMFEPEEQFKELQDMWKAGVPFHIEFYNYEVVETTPNLDGETEWIYLSFFVSWILNDDYDYEFLPIKDLLS</sequence>
<organism evidence="2 3">
    <name type="scientific">Orbilia ellipsospora</name>
    <dbReference type="NCBI Taxonomy" id="2528407"/>
    <lineage>
        <taxon>Eukaryota</taxon>
        <taxon>Fungi</taxon>
        <taxon>Dikarya</taxon>
        <taxon>Ascomycota</taxon>
        <taxon>Pezizomycotina</taxon>
        <taxon>Orbiliomycetes</taxon>
        <taxon>Orbiliales</taxon>
        <taxon>Orbiliaceae</taxon>
        <taxon>Orbilia</taxon>
    </lineage>
</organism>
<comment type="caution">
    <text evidence="2">The sequence shown here is derived from an EMBL/GenBank/DDBJ whole genome shotgun (WGS) entry which is preliminary data.</text>
</comment>
<protein>
    <recommendedName>
        <fullName evidence="1">F-box domain-containing protein</fullName>
    </recommendedName>
</protein>
<proteinExistence type="predicted"/>
<dbReference type="Proteomes" id="UP001365542">
    <property type="component" value="Unassembled WGS sequence"/>
</dbReference>
<dbReference type="Gene3D" id="1.20.1280.50">
    <property type="match status" value="1"/>
</dbReference>
<reference evidence="2 3" key="1">
    <citation type="submission" date="2019-10" db="EMBL/GenBank/DDBJ databases">
        <authorList>
            <person name="Palmer J.M."/>
        </authorList>
    </citation>
    <scope>NUCLEOTIDE SEQUENCE [LARGE SCALE GENOMIC DNA]</scope>
    <source>
        <strain evidence="2 3">TWF694</strain>
    </source>
</reference>
<dbReference type="InterPro" id="IPR036047">
    <property type="entry name" value="F-box-like_dom_sf"/>
</dbReference>
<gene>
    <name evidence="2" type="ORF">TWF694_005325</name>
</gene>
<dbReference type="SUPFAM" id="SSF81383">
    <property type="entry name" value="F-box domain"/>
    <property type="match status" value="1"/>
</dbReference>
<dbReference type="EMBL" id="JAVHJO010000017">
    <property type="protein sequence ID" value="KAK6525179.1"/>
    <property type="molecule type" value="Genomic_DNA"/>
</dbReference>
<accession>A0AAV9WSR2</accession>
<feature type="domain" description="F-box" evidence="1">
    <location>
        <begin position="14"/>
        <end position="65"/>
    </location>
</feature>
<dbReference type="CDD" id="cd09917">
    <property type="entry name" value="F-box_SF"/>
    <property type="match status" value="1"/>
</dbReference>
<dbReference type="InterPro" id="IPR001810">
    <property type="entry name" value="F-box_dom"/>
</dbReference>
<evidence type="ECO:0000313" key="2">
    <source>
        <dbReference type="EMBL" id="KAK6525179.1"/>
    </source>
</evidence>